<dbReference type="PANTHER" id="PTHR30448">
    <property type="entry name" value="RNASE ADAPTER PROTEIN RAPZ"/>
    <property type="match status" value="1"/>
</dbReference>
<dbReference type="AlphaFoldDB" id="A0A4V1D1I2"/>
<proteinExistence type="predicted"/>
<reference evidence="3 4" key="1">
    <citation type="submission" date="2019-02" db="EMBL/GenBank/DDBJ databases">
        <title>Isolation and identification of novel species under the genus Muribaculum.</title>
        <authorList>
            <person name="Miyake S."/>
            <person name="Ding Y."/>
            <person name="Low A."/>
            <person name="Soh M."/>
            <person name="Seedorf H."/>
        </authorList>
    </citation>
    <scope>NUCLEOTIDE SEQUENCE [LARGE SCALE GENOMIC DNA]</scope>
    <source>
        <strain evidence="3 4">TLL-A4</strain>
    </source>
</reference>
<gene>
    <name evidence="3" type="ORF">E7746_05030</name>
</gene>
<dbReference type="OrthoDB" id="9784461at2"/>
<dbReference type="Pfam" id="PF01636">
    <property type="entry name" value="APH"/>
    <property type="match status" value="1"/>
</dbReference>
<dbReference type="Gene3D" id="3.30.200.20">
    <property type="entry name" value="Phosphorylase Kinase, domain 1"/>
    <property type="match status" value="1"/>
</dbReference>
<protein>
    <submittedName>
        <fullName evidence="3">Phosphotransferase</fullName>
    </submittedName>
</protein>
<feature type="domain" description="RapZ C-terminal" evidence="2">
    <location>
        <begin position="340"/>
        <end position="463"/>
    </location>
</feature>
<keyword evidence="3" id="KW-0808">Transferase</keyword>
<dbReference type="InterPro" id="IPR005337">
    <property type="entry name" value="RapZ-like"/>
</dbReference>
<accession>A0A4V1D1I2</accession>
<keyword evidence="4" id="KW-1185">Reference proteome</keyword>
<feature type="domain" description="Aminoglycoside phosphotransferase" evidence="1">
    <location>
        <begin position="24"/>
        <end position="256"/>
    </location>
</feature>
<organism evidence="3 4">
    <name type="scientific">Muribaculum gordoncarteri</name>
    <dbReference type="NCBI Taxonomy" id="2530390"/>
    <lineage>
        <taxon>Bacteria</taxon>
        <taxon>Pseudomonadati</taxon>
        <taxon>Bacteroidota</taxon>
        <taxon>Bacteroidia</taxon>
        <taxon>Bacteroidales</taxon>
        <taxon>Muribaculaceae</taxon>
        <taxon>Muribaculum</taxon>
    </lineage>
</organism>
<dbReference type="Proteomes" id="UP000297031">
    <property type="component" value="Chromosome"/>
</dbReference>
<name>A0A4V1D1I2_9BACT</name>
<evidence type="ECO:0000259" key="1">
    <source>
        <dbReference type="Pfam" id="PF01636"/>
    </source>
</evidence>
<dbReference type="Gene3D" id="3.90.1200.10">
    <property type="match status" value="1"/>
</dbReference>
<dbReference type="InterPro" id="IPR011009">
    <property type="entry name" value="Kinase-like_dom_sf"/>
</dbReference>
<dbReference type="GO" id="GO:0005524">
    <property type="term" value="F:ATP binding"/>
    <property type="evidence" value="ECO:0007669"/>
    <property type="project" value="InterPro"/>
</dbReference>
<dbReference type="InterPro" id="IPR002575">
    <property type="entry name" value="Aminoglycoside_PTrfase"/>
</dbReference>
<dbReference type="RefSeq" id="WP_136410049.1">
    <property type="nucleotide sequence ID" value="NZ_CP039393.1"/>
</dbReference>
<dbReference type="SUPFAM" id="SSF56112">
    <property type="entry name" value="Protein kinase-like (PK-like)"/>
    <property type="match status" value="1"/>
</dbReference>
<evidence type="ECO:0000313" key="3">
    <source>
        <dbReference type="EMBL" id="QCD35297.1"/>
    </source>
</evidence>
<sequence length="478" mass="55476">MVEDKLSELYCSYSGHRPDSVVLLPGAGSNRRYYRLGPDPSLIGVAGTSRDENEAFIYLSKHFSEKGLPVPRVYGHSDDMMIYIQDDLGSSSLFDFIAPGRLNGEWNDGIVSLLERTVRVLPDFQWKGAEGLDFSRCYPVDSMNKRAVMWDLNYLKYYFLKTSGVEFDEDKLEDDFDRLASYIVSLDTGTFMYRDFQSRNVMTLDGQPWFIDFQGGRRGPYHYDIVSFLWQAKANFPDWLRERLLDVYIESASRYIAIDRRRFDEELRYVRLLRILQVLGAYGFRGRIERKPHFLQSIPKALENLRELLTEPLDEYAYLNSVLNELVKEEASDEACDGLTVKVASFGFRKHGIPEDNSGNGGGFVFDCRAIHNPGRYDDYKSLTGLDREVIEFLEREDDMHRFLEHAFALVDASVERYIKRGFQHLMVSFGCTGGQHRSVYSAERMVRHLHEKYNVRVVVDHVEQNMHKVINPKQINR</sequence>
<dbReference type="GO" id="GO:0016740">
    <property type="term" value="F:transferase activity"/>
    <property type="evidence" value="ECO:0007669"/>
    <property type="project" value="UniProtKB-KW"/>
</dbReference>
<evidence type="ECO:0000259" key="2">
    <source>
        <dbReference type="Pfam" id="PF22740"/>
    </source>
</evidence>
<dbReference type="PANTHER" id="PTHR30448:SF0">
    <property type="entry name" value="RNASE ADAPTER PROTEIN RAPZ"/>
    <property type="match status" value="1"/>
</dbReference>
<dbReference type="EMBL" id="CP039393">
    <property type="protein sequence ID" value="QCD35297.1"/>
    <property type="molecule type" value="Genomic_DNA"/>
</dbReference>
<dbReference type="KEGG" id="mgod:E7746_05030"/>
<dbReference type="InterPro" id="IPR053931">
    <property type="entry name" value="RapZ_C"/>
</dbReference>
<evidence type="ECO:0000313" key="4">
    <source>
        <dbReference type="Proteomes" id="UP000297031"/>
    </source>
</evidence>
<dbReference type="Pfam" id="PF22740">
    <property type="entry name" value="PapZ_C"/>
    <property type="match status" value="1"/>
</dbReference>